<dbReference type="PIRSF" id="PIRSF001558">
    <property type="entry name" value="GSHase"/>
    <property type="match status" value="1"/>
</dbReference>
<dbReference type="Gene3D" id="3.40.50.1760">
    <property type="entry name" value="Glutathione synthase, substrate-binding domain superfamily, eukaryotic"/>
    <property type="match status" value="1"/>
</dbReference>
<evidence type="ECO:0000313" key="17">
    <source>
        <dbReference type="EnsemblMetazoa" id="MESCA008966-PA"/>
    </source>
</evidence>
<dbReference type="STRING" id="36166.T1GYN1"/>
<dbReference type="GO" id="GO:0043295">
    <property type="term" value="F:glutathione binding"/>
    <property type="evidence" value="ECO:0007669"/>
    <property type="project" value="UniProtKB-UniRule"/>
</dbReference>
<dbReference type="FunFam" id="3.40.50.1760:FF:000001">
    <property type="entry name" value="Glutathione synthetase"/>
    <property type="match status" value="1"/>
</dbReference>
<evidence type="ECO:0000256" key="14">
    <source>
        <dbReference type="PIRSR" id="PIRSR001558-1"/>
    </source>
</evidence>
<feature type="binding site" evidence="14">
    <location>
        <position position="181"/>
    </location>
    <ligand>
        <name>substrate</name>
    </ligand>
</feature>
<dbReference type="InterPro" id="IPR016185">
    <property type="entry name" value="PreATP-grasp_dom_sf"/>
</dbReference>
<feature type="domain" description="Glutathione synthase substrate-binding" evidence="16">
    <location>
        <begin position="166"/>
        <end position="270"/>
    </location>
</feature>
<dbReference type="Gene3D" id="1.10.1080.10">
    <property type="entry name" value="Glutathione Synthetase, Chain A, domain 3"/>
    <property type="match status" value="1"/>
</dbReference>
<comment type="pathway">
    <text evidence="1 13">Sulfur metabolism; glutathione biosynthesis; glutathione from L-cysteine and L-glutamate: step 2/2.</text>
</comment>
<dbReference type="Pfam" id="PF03199">
    <property type="entry name" value="GSH_synthase"/>
    <property type="match status" value="1"/>
</dbReference>
<sequence length="416" mass="46685">TNPTNDTLEFAPFLLTPSVFPRKQFEKAVNLQTTLNELVHAVAYDDDFLTGTLQMTIQADDFTKRLFDIYKTVKSENLLNTVNLGVLRSDYMLHSDNTIKQVEINTVASSFGAVSSVIAKTQKYIMGELGFGGADHEKNLPVNSSVQSICRGMIRAWELYNNENSVIVFIVENLTMNICDQRILEFHIRETNPKIQVLRLTLTEMASAATLDESFKLKLRGKYGDVEVALVYFRAGYEPNHYPTEDEWNARLMIERSRSLKCPSINYHLAGTKKVQQALAVPGILKRFINDEDKIRMVEDVFTGLYPLESLSAYEMAMNEPGKSAWILMDRIVPPTIQGYVIRSGTKDLIVNDCVSELGIFGIIIDNADNIFENYQAGHMLRTKLSTVNEGGVAAGLGAVDTPYLIDDDQVTLVEK</sequence>
<dbReference type="PANTHER" id="PTHR11130">
    <property type="entry name" value="GLUTATHIONE SYNTHETASE"/>
    <property type="match status" value="1"/>
</dbReference>
<feature type="binding site" evidence="14">
    <location>
        <position position="103"/>
    </location>
    <ligand>
        <name>ATP</name>
        <dbReference type="ChEBI" id="CHEBI:30616"/>
    </ligand>
</feature>
<dbReference type="AlphaFoldDB" id="T1GYN1"/>
<dbReference type="EC" id="6.3.2.3" evidence="4 13"/>
<evidence type="ECO:0000256" key="2">
    <source>
        <dbReference type="ARBA" id="ARBA00010385"/>
    </source>
</evidence>
<dbReference type="GO" id="GO:0005829">
    <property type="term" value="C:cytosol"/>
    <property type="evidence" value="ECO:0007669"/>
    <property type="project" value="TreeGrafter"/>
</dbReference>
<dbReference type="GO" id="GO:0005524">
    <property type="term" value="F:ATP binding"/>
    <property type="evidence" value="ECO:0007669"/>
    <property type="project" value="UniProtKB-UniRule"/>
</dbReference>
<evidence type="ECO:0000256" key="12">
    <source>
        <dbReference type="ARBA" id="ARBA00048871"/>
    </source>
</evidence>
<feature type="binding site" evidence="14">
    <location>
        <position position="357"/>
    </location>
    <ligand>
        <name>ATP</name>
        <dbReference type="ChEBI" id="CHEBI:30616"/>
    </ligand>
</feature>
<dbReference type="SUPFAM" id="SSF52440">
    <property type="entry name" value="PreATP-grasp domain"/>
    <property type="match status" value="1"/>
</dbReference>
<keyword evidence="11 13" id="KW-0460">Magnesium</keyword>
<dbReference type="PANTHER" id="PTHR11130:SF0">
    <property type="entry name" value="GLUTATHIONE SYNTHETASE"/>
    <property type="match status" value="1"/>
</dbReference>
<dbReference type="SUPFAM" id="SSF56059">
    <property type="entry name" value="Glutathione synthetase ATP-binding domain-like"/>
    <property type="match status" value="1"/>
</dbReference>
<evidence type="ECO:0000256" key="1">
    <source>
        <dbReference type="ARBA" id="ARBA00004965"/>
    </source>
</evidence>
<reference evidence="17" key="2">
    <citation type="submission" date="2015-06" db="UniProtKB">
        <authorList>
            <consortium name="EnsemblMetazoa"/>
        </authorList>
    </citation>
    <scope>IDENTIFICATION</scope>
</reference>
<dbReference type="HOGENOM" id="CLU_025152_2_1_1"/>
<evidence type="ECO:0000256" key="10">
    <source>
        <dbReference type="ARBA" id="ARBA00022840"/>
    </source>
</evidence>
<dbReference type="InterPro" id="IPR037013">
    <property type="entry name" value="GSH-S_sub-bd_sf"/>
</dbReference>
<feature type="binding site" evidence="14">
    <location>
        <position position="273"/>
    </location>
    <ligand>
        <name>ATP</name>
        <dbReference type="ChEBI" id="CHEBI:30616"/>
    </ligand>
</feature>
<dbReference type="EnsemblMetazoa" id="MESCA008966-RA">
    <property type="protein sequence ID" value="MESCA008966-PA"/>
    <property type="gene ID" value="MESCA008966"/>
</dbReference>
<reference evidence="18" key="1">
    <citation type="submission" date="2013-02" db="EMBL/GenBank/DDBJ databases">
        <authorList>
            <person name="Hughes D."/>
        </authorList>
    </citation>
    <scope>NUCLEOTIDE SEQUENCE</scope>
    <source>
        <strain>Durham</strain>
        <strain evidence="18">NC isolate 2 -- Noor lab</strain>
    </source>
</reference>
<feature type="binding site" evidence="15">
    <location>
        <position position="105"/>
    </location>
    <ligand>
        <name>Mg(2+)</name>
        <dbReference type="ChEBI" id="CHEBI:18420"/>
    </ligand>
</feature>
<dbReference type="OMA" id="FEAHKNM"/>
<evidence type="ECO:0000256" key="5">
    <source>
        <dbReference type="ARBA" id="ARBA00020821"/>
    </source>
</evidence>
<evidence type="ECO:0000256" key="8">
    <source>
        <dbReference type="ARBA" id="ARBA00022723"/>
    </source>
</evidence>
<comment type="subunit">
    <text evidence="3">Homodimer.</text>
</comment>
<evidence type="ECO:0000256" key="13">
    <source>
        <dbReference type="PIRNR" id="PIRNR001558"/>
    </source>
</evidence>
<feature type="binding site" evidence="14">
    <location>
        <position position="390"/>
    </location>
    <ligand>
        <name>ATP</name>
        <dbReference type="ChEBI" id="CHEBI:30616"/>
    </ligand>
</feature>
<feature type="binding site" evidence="14">
    <location>
        <position position="384"/>
    </location>
    <ligand>
        <name>ATP</name>
        <dbReference type="ChEBI" id="CHEBI:30616"/>
    </ligand>
</feature>
<feature type="binding site" evidence="15">
    <location>
        <position position="103"/>
    </location>
    <ligand>
        <name>Mg(2+)</name>
        <dbReference type="ChEBI" id="CHEBI:18420"/>
    </ligand>
</feature>
<dbReference type="Pfam" id="PF03917">
    <property type="entry name" value="GSH_synth_ATP"/>
    <property type="match status" value="1"/>
</dbReference>
<dbReference type="GO" id="GO:0004363">
    <property type="term" value="F:glutathione synthase activity"/>
    <property type="evidence" value="ECO:0007669"/>
    <property type="project" value="UniProtKB-UniRule"/>
</dbReference>
<feature type="binding site" evidence="14">
    <location>
        <position position="88"/>
    </location>
    <ligand>
        <name>substrate</name>
    </ligand>
</feature>
<keyword evidence="7 13" id="KW-0317">Glutathione biosynthesis</keyword>
<keyword evidence="9 13" id="KW-0547">Nucleotide-binding</keyword>
<dbReference type="InterPro" id="IPR005615">
    <property type="entry name" value="Glutathione_synthase"/>
</dbReference>
<evidence type="ECO:0000259" key="16">
    <source>
        <dbReference type="Pfam" id="PF03199"/>
    </source>
</evidence>
<dbReference type="Proteomes" id="UP000015102">
    <property type="component" value="Unassembled WGS sequence"/>
</dbReference>
<dbReference type="GO" id="GO:0000287">
    <property type="term" value="F:magnesium ion binding"/>
    <property type="evidence" value="ECO:0007669"/>
    <property type="project" value="UniProtKB-UniRule"/>
</dbReference>
<evidence type="ECO:0000256" key="4">
    <source>
        <dbReference type="ARBA" id="ARBA00012214"/>
    </source>
</evidence>
<dbReference type="InterPro" id="IPR004887">
    <property type="entry name" value="GSH_synth_subst-bd"/>
</dbReference>
<evidence type="ECO:0000256" key="3">
    <source>
        <dbReference type="ARBA" id="ARBA00011738"/>
    </source>
</evidence>
<keyword evidence="8 13" id="KW-0479">Metal-binding</keyword>
<dbReference type="Gene3D" id="3.30.470.20">
    <property type="entry name" value="ATP-grasp fold, B domain"/>
    <property type="match status" value="1"/>
</dbReference>
<evidence type="ECO:0000256" key="11">
    <source>
        <dbReference type="ARBA" id="ARBA00022842"/>
    </source>
</evidence>
<evidence type="ECO:0000256" key="15">
    <source>
        <dbReference type="PIRSR" id="PIRSR001558-2"/>
    </source>
</evidence>
<dbReference type="InterPro" id="IPR014042">
    <property type="entry name" value="Glutathione_synthase_a-hlx"/>
</dbReference>
<comment type="cofactor">
    <cofactor evidence="13 15">
        <name>Mg(2+)</name>
        <dbReference type="ChEBI" id="CHEBI:18420"/>
    </cofactor>
    <text evidence="13 15">Binds 1 Mg(2+) ion per subunit.</text>
</comment>
<evidence type="ECO:0000313" key="18">
    <source>
        <dbReference type="Proteomes" id="UP000015102"/>
    </source>
</evidence>
<dbReference type="EMBL" id="CAQQ02043262">
    <property type="status" value="NOT_ANNOTATED_CDS"/>
    <property type="molecule type" value="Genomic_DNA"/>
</dbReference>
<evidence type="ECO:0000256" key="6">
    <source>
        <dbReference type="ARBA" id="ARBA00022598"/>
    </source>
</evidence>
<accession>T1GYN1</accession>
<feature type="binding site" evidence="14">
    <location>
        <position position="382"/>
    </location>
    <ligand>
        <name>substrate</name>
    </ligand>
</feature>
<organism evidence="17 18">
    <name type="scientific">Megaselia scalaris</name>
    <name type="common">Humpbacked fly</name>
    <name type="synonym">Phora scalaris</name>
    <dbReference type="NCBI Taxonomy" id="36166"/>
    <lineage>
        <taxon>Eukaryota</taxon>
        <taxon>Metazoa</taxon>
        <taxon>Ecdysozoa</taxon>
        <taxon>Arthropoda</taxon>
        <taxon>Hexapoda</taxon>
        <taxon>Insecta</taxon>
        <taxon>Pterygota</taxon>
        <taxon>Neoptera</taxon>
        <taxon>Endopterygota</taxon>
        <taxon>Diptera</taxon>
        <taxon>Brachycera</taxon>
        <taxon>Muscomorpha</taxon>
        <taxon>Platypezoidea</taxon>
        <taxon>Phoridae</taxon>
        <taxon>Megaseliini</taxon>
        <taxon>Megaselia</taxon>
    </lineage>
</organism>
<dbReference type="UniPathway" id="UPA00142">
    <property type="reaction ID" value="UER00210"/>
</dbReference>
<keyword evidence="18" id="KW-1185">Reference proteome</keyword>
<comment type="catalytic activity">
    <reaction evidence="12">
        <text>gamma-L-glutamyl-L-cysteine + glycine + ATP = glutathione + ADP + phosphate + H(+)</text>
        <dbReference type="Rhea" id="RHEA:13557"/>
        <dbReference type="ChEBI" id="CHEBI:15378"/>
        <dbReference type="ChEBI" id="CHEBI:30616"/>
        <dbReference type="ChEBI" id="CHEBI:43474"/>
        <dbReference type="ChEBI" id="CHEBI:57305"/>
        <dbReference type="ChEBI" id="CHEBI:57925"/>
        <dbReference type="ChEBI" id="CHEBI:58173"/>
        <dbReference type="ChEBI" id="CHEBI:456216"/>
        <dbReference type="EC" id="6.3.2.3"/>
    </reaction>
    <physiologicalReaction direction="left-to-right" evidence="12">
        <dbReference type="Rhea" id="RHEA:13558"/>
    </physiologicalReaction>
</comment>
<proteinExistence type="inferred from homology"/>
<name>T1GYN1_MEGSC</name>
<comment type="similarity">
    <text evidence="2 13">Belongs to the eukaryotic GSH synthase family.</text>
</comment>
<feature type="binding site" evidence="14">
    <location>
        <begin position="329"/>
        <end position="332"/>
    </location>
    <ligand>
        <name>ATP</name>
        <dbReference type="ChEBI" id="CHEBI:30616"/>
    </ligand>
</feature>
<keyword evidence="10 13" id="KW-0067">ATP-binding</keyword>
<evidence type="ECO:0000256" key="9">
    <source>
        <dbReference type="ARBA" id="ARBA00022741"/>
    </source>
</evidence>
<keyword evidence="6 13" id="KW-0436">Ligase</keyword>
<protein>
    <recommendedName>
        <fullName evidence="5 13">Glutathione synthetase</fullName>
        <shortName evidence="13">GSH-S</shortName>
        <ecNumber evidence="4 13">6.3.2.3</ecNumber>
    </recommendedName>
</protein>
<evidence type="ECO:0000256" key="7">
    <source>
        <dbReference type="ARBA" id="ARBA00022684"/>
    </source>
</evidence>